<dbReference type="AlphaFoldDB" id="A0A126QY41"/>
<feature type="region of interest" description="Disordered" evidence="5">
    <location>
        <begin position="139"/>
        <end position="181"/>
    </location>
</feature>
<dbReference type="GeneID" id="62345996"/>
<feature type="compositionally biased region" description="Acidic residues" evidence="5">
    <location>
        <begin position="161"/>
        <end position="173"/>
    </location>
</feature>
<dbReference type="GO" id="GO:0006355">
    <property type="term" value="P:regulation of DNA-templated transcription"/>
    <property type="evidence" value="ECO:0007669"/>
    <property type="project" value="InterPro"/>
</dbReference>
<dbReference type="GO" id="GO:0003677">
    <property type="term" value="F:DNA binding"/>
    <property type="evidence" value="ECO:0007669"/>
    <property type="project" value="UniProtKB-KW"/>
</dbReference>
<dbReference type="InterPro" id="IPR024550">
    <property type="entry name" value="TFIIEa/SarR/Rpc3_HTH_dom"/>
</dbReference>
<name>A0A126QY41_METOL</name>
<dbReference type="Gene3D" id="1.10.10.10">
    <property type="entry name" value="Winged helix-like DNA-binding domain superfamily/Winged helix DNA-binding domain"/>
    <property type="match status" value="2"/>
</dbReference>
<dbReference type="Pfam" id="PF02002">
    <property type="entry name" value="TFIIE_alpha"/>
    <property type="match status" value="1"/>
</dbReference>
<dbReference type="InterPro" id="IPR016481">
    <property type="entry name" value="TF_E_archaea"/>
</dbReference>
<dbReference type="RefSeq" id="WP_235592345.1">
    <property type="nucleotide sequence ID" value="NZ_CP014265.1"/>
</dbReference>
<gene>
    <name evidence="4" type="primary">tfe</name>
    <name evidence="7" type="ORF">YLM1_0152</name>
</gene>
<evidence type="ECO:0000256" key="2">
    <source>
        <dbReference type="ARBA" id="ARBA00023125"/>
    </source>
</evidence>
<evidence type="ECO:0000259" key="6">
    <source>
        <dbReference type="PROSITE" id="PS51344"/>
    </source>
</evidence>
<evidence type="ECO:0000256" key="5">
    <source>
        <dbReference type="SAM" id="MobiDB-lite"/>
    </source>
</evidence>
<feature type="compositionally biased region" description="Basic residues" evidence="5">
    <location>
        <begin position="208"/>
        <end position="220"/>
    </location>
</feature>
<keyword evidence="7" id="KW-0396">Initiation factor</keyword>
<protein>
    <recommendedName>
        <fullName evidence="4">Transcription factor E</fullName>
        <shortName evidence="4">TFE</shortName>
    </recommendedName>
    <alternativeName>
        <fullName evidence="4">TFIIE subunit alpha homolog</fullName>
    </alternativeName>
    <alternativeName>
        <fullName evidence="4">Transcription initiation factor TFIIE</fullName>
    </alternativeName>
</protein>
<keyword evidence="8" id="KW-1185">Reference proteome</keyword>
<dbReference type="InterPro" id="IPR036390">
    <property type="entry name" value="WH_DNA-bd_sf"/>
</dbReference>
<dbReference type="KEGG" id="mol:YLM1_0152"/>
<feature type="compositionally biased region" description="Basic and acidic residues" evidence="5">
    <location>
        <begin position="139"/>
        <end position="160"/>
    </location>
</feature>
<feature type="region of interest" description="Disordered" evidence="5">
    <location>
        <begin position="201"/>
        <end position="220"/>
    </location>
</feature>
<dbReference type="Proteomes" id="UP000066376">
    <property type="component" value="Chromosome"/>
</dbReference>
<dbReference type="InterPro" id="IPR036388">
    <property type="entry name" value="WH-like_DNA-bd_sf"/>
</dbReference>
<evidence type="ECO:0000313" key="8">
    <source>
        <dbReference type="Proteomes" id="UP000066376"/>
    </source>
</evidence>
<dbReference type="GO" id="GO:0003743">
    <property type="term" value="F:translation initiation factor activity"/>
    <property type="evidence" value="ECO:0007669"/>
    <property type="project" value="UniProtKB-KW"/>
</dbReference>
<keyword evidence="1 4" id="KW-0805">Transcription regulation</keyword>
<dbReference type="HAMAP" id="MF_01909">
    <property type="entry name" value="TFE_arch"/>
    <property type="match status" value="1"/>
</dbReference>
<dbReference type="SUPFAM" id="SSF46785">
    <property type="entry name" value="Winged helix' DNA-binding domain"/>
    <property type="match status" value="1"/>
</dbReference>
<dbReference type="SMART" id="SM00531">
    <property type="entry name" value="TFIIE"/>
    <property type="match status" value="1"/>
</dbReference>
<keyword evidence="3 4" id="KW-0804">Transcription</keyword>
<feature type="domain" description="HTH TFE/IIEalpha-type" evidence="6">
    <location>
        <begin position="189"/>
        <end position="301"/>
    </location>
</feature>
<keyword evidence="7" id="KW-0648">Protein biosynthesis</keyword>
<accession>A0A126QY41</accession>
<dbReference type="PATRIC" id="fig|294671.3.peg.153"/>
<dbReference type="STRING" id="294671.YLM1_0152"/>
<dbReference type="EMBL" id="CP014265">
    <property type="protein sequence ID" value="AMK14712.1"/>
    <property type="molecule type" value="Genomic_DNA"/>
</dbReference>
<dbReference type="GO" id="GO:0006367">
    <property type="term" value="P:transcription initiation at RNA polymerase II promoter"/>
    <property type="evidence" value="ECO:0007669"/>
    <property type="project" value="InterPro"/>
</dbReference>
<organism evidence="7 8">
    <name type="scientific">Methanobrevibacter olleyae</name>
    <dbReference type="NCBI Taxonomy" id="294671"/>
    <lineage>
        <taxon>Archaea</taxon>
        <taxon>Methanobacteriati</taxon>
        <taxon>Methanobacteriota</taxon>
        <taxon>Methanomada group</taxon>
        <taxon>Methanobacteria</taxon>
        <taxon>Methanobacteriales</taxon>
        <taxon>Methanobacteriaceae</taxon>
        <taxon>Methanobrevibacter</taxon>
    </lineage>
</organism>
<keyword evidence="2 4" id="KW-0238">DNA-binding</keyword>
<evidence type="ECO:0000256" key="3">
    <source>
        <dbReference type="ARBA" id="ARBA00023163"/>
    </source>
</evidence>
<comment type="domain">
    <text evidence="4">The winged helix domain is involved in binding to DNA in the preinitiation complex.</text>
</comment>
<proteinExistence type="inferred from homology"/>
<evidence type="ECO:0000256" key="4">
    <source>
        <dbReference type="HAMAP-Rule" id="MF_01909"/>
    </source>
</evidence>
<evidence type="ECO:0000313" key="7">
    <source>
        <dbReference type="EMBL" id="AMK14712.1"/>
    </source>
</evidence>
<reference evidence="7 8" key="1">
    <citation type="journal article" date="2016" name="Genome Announc.">
        <title>Draft Genome Sequence of the Rumen Methanogen Methanobrevibacter olleyae YLM1.</title>
        <authorList>
            <person name="Kelly W.J."/>
            <person name="Li D."/>
            <person name="Lambie S.C."/>
            <person name="Cox F."/>
            <person name="Attwood G.T."/>
            <person name="Altermann E."/>
            <person name="Leahy S.C."/>
        </authorList>
    </citation>
    <scope>NUCLEOTIDE SEQUENCE [LARGE SCALE GENOMIC DNA]</scope>
    <source>
        <strain evidence="7 8">YLM1</strain>
    </source>
</reference>
<comment type="function">
    <text evidence="4">Transcription factor that plays a role in the activation of archaeal genes transcribed by RNA polymerase. Facilitates transcription initiation by enhancing TATA-box recognition by TATA-box-binding protein (Tbp), and transcription factor B (Tfb) and RNA polymerase recruitment. Not absolutely required for transcription in vitro, but particularly important in cases where Tbp or Tfb function is not optimal. It dynamically alters the nucleic acid-binding properties of RNA polymerases by stabilizing the initiation complex and destabilizing elongation complexes. Seems to translocate with the RNA polymerase following initiation and acts by binding to the non template strand of the transcription bubble in elongation complexes.</text>
</comment>
<comment type="similarity">
    <text evidence="4">Belongs to the TFE family.</text>
</comment>
<dbReference type="InterPro" id="IPR002853">
    <property type="entry name" value="TFIIE_asu"/>
</dbReference>
<reference evidence="8" key="2">
    <citation type="submission" date="2016-02" db="EMBL/GenBank/DDBJ databases">
        <title>The draft genome sequence of the rumen methanogen Methanobrevibacter olleyae YLM1.</title>
        <authorList>
            <consortium name="New Zealand Agricultural Greenhouse Gas Research Centre/Pastoral Greenhouse Gas Research Consortium"/>
            <person name="Kelly W.J."/>
            <person name="Li D."/>
            <person name="Lambie S.C."/>
            <person name="Attwood G.T."/>
            <person name="Altermann E."/>
            <person name="Leahy S.C."/>
        </authorList>
    </citation>
    <scope>NUCLEOTIDE SEQUENCE [LARGE SCALE GENOMIC DNA]</scope>
    <source>
        <strain evidence="8">YLM1</strain>
    </source>
</reference>
<sequence>MLRDPIIQNLFPEIFEFEEAVDIIGCLKEWPKSRLCADKDIARKTKIDIKTVKDVLKLLENNNFVYPVKVNEVCIKLIKHFRSGKLSHEEMAKKVKLDVKIVDQFIEENESLLEETKKTYCQKTLKTLNDNLNSLIKGEKKDERDKKDKKGKSSEDNKKEDEEDDVVVDESSEDDKKVINEDKESEELVIKEAVDVSEEFEEKEKATKKPKAGKSKKEKTTRKRAVNQKFWYLTFDETIECLKNGYTTDEEISEEISCKLNIVRKILYKLYDMRLASYKRDKDKETQWYTYDWKFSENEYKKLEFNLASSELKRLNAELTYEENNMFFVCPFGHYRLDFEDASTVEFLCPECDVDLEFEDNQEKIDKKKEEIKVLEDIISS</sequence>
<evidence type="ECO:0000256" key="1">
    <source>
        <dbReference type="ARBA" id="ARBA00023015"/>
    </source>
</evidence>
<dbReference type="InterPro" id="IPR017919">
    <property type="entry name" value="TFIIE/TFIIEa_HTH"/>
</dbReference>
<dbReference type="PROSITE" id="PS51344">
    <property type="entry name" value="HTH_TFE_IIE"/>
    <property type="match status" value="1"/>
</dbReference>
<comment type="subunit">
    <text evidence="4">Monomer. Interaction with RNA polymerase subunits RpoF and RpoE is necessary for Tfe stimulatory transcription activity. Able to interact with Tbp and RNA polymerase in the absence of DNA promoter. Interacts both with the preinitiation and elongation complexes.</text>
</comment>